<keyword evidence="1" id="KW-1133">Transmembrane helix</keyword>
<name>A0A5M3WNR9_9ACTN</name>
<dbReference type="EMBL" id="BLAE01000019">
    <property type="protein sequence ID" value="GES10180.1"/>
    <property type="molecule type" value="Genomic_DNA"/>
</dbReference>
<feature type="transmembrane region" description="Helical" evidence="1">
    <location>
        <begin position="412"/>
        <end position="435"/>
    </location>
</feature>
<evidence type="ECO:0000313" key="4">
    <source>
        <dbReference type="EMBL" id="GES10180.1"/>
    </source>
</evidence>
<evidence type="ECO:0000256" key="2">
    <source>
        <dbReference type="SAM" id="SignalP"/>
    </source>
</evidence>
<evidence type="ECO:0000313" key="5">
    <source>
        <dbReference type="Proteomes" id="UP000331127"/>
    </source>
</evidence>
<reference evidence="4 5" key="1">
    <citation type="submission" date="2019-10" db="EMBL/GenBank/DDBJ databases">
        <title>Whole genome shotgun sequence of Acrocarpospora macrocephala NBRC 16266.</title>
        <authorList>
            <person name="Ichikawa N."/>
            <person name="Kimura A."/>
            <person name="Kitahashi Y."/>
            <person name="Komaki H."/>
            <person name="Oguchi A."/>
        </authorList>
    </citation>
    <scope>NUCLEOTIDE SEQUENCE [LARGE SCALE GENOMIC DNA]</scope>
    <source>
        <strain evidence="4 5">NBRC 16266</strain>
    </source>
</reference>
<evidence type="ECO:0000256" key="1">
    <source>
        <dbReference type="SAM" id="Phobius"/>
    </source>
</evidence>
<dbReference type="SUPFAM" id="SSF52317">
    <property type="entry name" value="Class I glutamine amidotransferase-like"/>
    <property type="match status" value="1"/>
</dbReference>
<dbReference type="PANTHER" id="PTHR43130:SF3">
    <property type="entry name" value="HTH-TYPE TRANSCRIPTIONAL REGULATOR RV1931C"/>
    <property type="match status" value="1"/>
</dbReference>
<dbReference type="Gene3D" id="3.40.50.880">
    <property type="match status" value="1"/>
</dbReference>
<dbReference type="RefSeq" id="WP_218041152.1">
    <property type="nucleotide sequence ID" value="NZ_BAAAHL010000055.1"/>
</dbReference>
<keyword evidence="2" id="KW-0732">Signal</keyword>
<gene>
    <name evidence="4" type="ORF">Amac_037770</name>
</gene>
<sequence length="451" mass="47214">MPSFLPRLTRIVLSVLLAVAIPAAALAAGFTVTMGRDFAVTHTDRAVPARARTYSTDRIPVAVLLGANGSVATDVLGPYDVLADSPRFDVFTVSVGTDPVALSGGLTTIPDHTVTDVRDGTAPEPRIVVVPAFTDPSGADEAPLRDLIEHVHDTGGLVVSICAGARVLAETDVLNGRRATSFWSDIDGLRRSHPETTWIAGTRWVQDGDVMTTAGVSSGIIGALHLVQRFAGADEAARIGARVDYPGWDPSTTTAPAIPAQRVSPADYPYALNATLPWFQPTYGLGLTDGVDEIDVAAAADLYGGTAFTAHIIPVAEHPVVTTAHGMRLLATPIDHVAGLDRLVVPGVERTTLAVDGAAVFLPQAAAHPGDSGFDPVLRDIARTDGHAVAATAAKYIEYPVPALPDEARIQWRILGLSGAVVLLAVLGAAAPTLVRRLVRRRRPATANAPM</sequence>
<accession>A0A5M3WNR9</accession>
<organism evidence="4 5">
    <name type="scientific">Acrocarpospora macrocephala</name>
    <dbReference type="NCBI Taxonomy" id="150177"/>
    <lineage>
        <taxon>Bacteria</taxon>
        <taxon>Bacillati</taxon>
        <taxon>Actinomycetota</taxon>
        <taxon>Actinomycetes</taxon>
        <taxon>Streptosporangiales</taxon>
        <taxon>Streptosporangiaceae</taxon>
        <taxon>Acrocarpospora</taxon>
    </lineage>
</organism>
<dbReference type="InterPro" id="IPR002818">
    <property type="entry name" value="DJ-1/PfpI"/>
</dbReference>
<feature type="chain" id="PRO_5024466800" description="DJ-1/PfpI domain-containing protein" evidence="2">
    <location>
        <begin position="28"/>
        <end position="451"/>
    </location>
</feature>
<dbReference type="Pfam" id="PF01965">
    <property type="entry name" value="DJ-1_PfpI"/>
    <property type="match status" value="1"/>
</dbReference>
<protein>
    <recommendedName>
        <fullName evidence="3">DJ-1/PfpI domain-containing protein</fullName>
    </recommendedName>
</protein>
<evidence type="ECO:0000259" key="3">
    <source>
        <dbReference type="Pfam" id="PF01965"/>
    </source>
</evidence>
<comment type="caution">
    <text evidence="4">The sequence shown here is derived from an EMBL/GenBank/DDBJ whole genome shotgun (WGS) entry which is preliminary data.</text>
</comment>
<dbReference type="AlphaFoldDB" id="A0A5M3WNR9"/>
<dbReference type="InterPro" id="IPR029062">
    <property type="entry name" value="Class_I_gatase-like"/>
</dbReference>
<keyword evidence="1" id="KW-0812">Transmembrane</keyword>
<dbReference type="PANTHER" id="PTHR43130">
    <property type="entry name" value="ARAC-FAMILY TRANSCRIPTIONAL REGULATOR"/>
    <property type="match status" value="1"/>
</dbReference>
<keyword evidence="5" id="KW-1185">Reference proteome</keyword>
<proteinExistence type="predicted"/>
<feature type="signal peptide" evidence="2">
    <location>
        <begin position="1"/>
        <end position="27"/>
    </location>
</feature>
<keyword evidence="1" id="KW-0472">Membrane</keyword>
<dbReference type="Proteomes" id="UP000331127">
    <property type="component" value="Unassembled WGS sequence"/>
</dbReference>
<feature type="domain" description="DJ-1/PfpI" evidence="3">
    <location>
        <begin position="62"/>
        <end position="220"/>
    </location>
</feature>
<dbReference type="InterPro" id="IPR052158">
    <property type="entry name" value="INH-QAR"/>
</dbReference>